<accession>A0A199VKA5</accession>
<dbReference type="PANTHER" id="PTHR35494:SF1">
    <property type="entry name" value="NAD(P)H-QUINONE OXIDOREDUCTASE SUBUNIT S, CHLOROPLASTIC"/>
    <property type="match status" value="1"/>
</dbReference>
<dbReference type="InterPro" id="IPR021659">
    <property type="entry name" value="NdhS"/>
</dbReference>
<comment type="caution">
    <text evidence="2">The sequence shown here is derived from an EMBL/GenBank/DDBJ whole genome shotgun (WGS) entry which is preliminary data.</text>
</comment>
<feature type="region of interest" description="Disordered" evidence="1">
    <location>
        <begin position="1"/>
        <end position="41"/>
    </location>
</feature>
<feature type="region of interest" description="Disordered" evidence="1">
    <location>
        <begin position="144"/>
        <end position="168"/>
    </location>
</feature>
<dbReference type="GO" id="GO:0009767">
    <property type="term" value="P:photosynthetic electron transport chain"/>
    <property type="evidence" value="ECO:0007669"/>
    <property type="project" value="InterPro"/>
</dbReference>
<name>A0A199VKA5_ANACO</name>
<protein>
    <submittedName>
        <fullName evidence="2">NAD(P)H-quinone oxidoreductase subunit S, chloroplastic</fullName>
    </submittedName>
</protein>
<reference evidence="2 3" key="1">
    <citation type="journal article" date="2016" name="DNA Res.">
        <title>The draft genome of MD-2 pineapple using hybrid error correction of long reads.</title>
        <authorList>
            <person name="Redwan R.M."/>
            <person name="Saidin A."/>
            <person name="Kumar S.V."/>
        </authorList>
    </citation>
    <scope>NUCLEOTIDE SEQUENCE [LARGE SCALE GENOMIC DNA]</scope>
    <source>
        <strain evidence="3">cv. MD2</strain>
        <tissue evidence="2">Leaf</tissue>
    </source>
</reference>
<sequence>MASSSSSIPSTRSKTLSSPSFVAEPRNPPHPTISSSFPHRHLSAPPHHLLSLPSSLSLRPSAKLRLSEIIGGHGLCNGEEGLLKELTLLAEAAAAAAPSPPPPPTQLQPSPLRIDYGAFEKEFLELTGGFPGGEKGLRWFIEENPPPRKGAGDEEALVGIAPGTKVPK</sequence>
<dbReference type="EMBL" id="LSRQ01001591">
    <property type="protein sequence ID" value="OAY77170.1"/>
    <property type="molecule type" value="Genomic_DNA"/>
</dbReference>
<dbReference type="STRING" id="4615.A0A199VKA5"/>
<organism evidence="2 3">
    <name type="scientific">Ananas comosus</name>
    <name type="common">Pineapple</name>
    <name type="synonym">Ananas ananas</name>
    <dbReference type="NCBI Taxonomy" id="4615"/>
    <lineage>
        <taxon>Eukaryota</taxon>
        <taxon>Viridiplantae</taxon>
        <taxon>Streptophyta</taxon>
        <taxon>Embryophyta</taxon>
        <taxon>Tracheophyta</taxon>
        <taxon>Spermatophyta</taxon>
        <taxon>Magnoliopsida</taxon>
        <taxon>Liliopsida</taxon>
        <taxon>Poales</taxon>
        <taxon>Bromeliaceae</taxon>
        <taxon>Bromelioideae</taxon>
        <taxon>Ananas</taxon>
    </lineage>
</organism>
<feature type="compositionally biased region" description="Low complexity" evidence="1">
    <location>
        <begin position="1"/>
        <end position="18"/>
    </location>
</feature>
<gene>
    <name evidence="2" type="ORF">ACMD2_21377</name>
</gene>
<proteinExistence type="predicted"/>
<dbReference type="Proteomes" id="UP000092600">
    <property type="component" value="Unassembled WGS sequence"/>
</dbReference>
<dbReference type="AlphaFoldDB" id="A0A199VKA5"/>
<evidence type="ECO:0000313" key="2">
    <source>
        <dbReference type="EMBL" id="OAY77170.1"/>
    </source>
</evidence>
<dbReference type="PANTHER" id="PTHR35494">
    <property type="entry name" value="NAD(P)H-QUINONE OXIDOREDUCTASE SUBUNIT S, CHLOROPLASTIC"/>
    <property type="match status" value="1"/>
</dbReference>
<evidence type="ECO:0000313" key="3">
    <source>
        <dbReference type="Proteomes" id="UP000092600"/>
    </source>
</evidence>
<evidence type="ECO:0000256" key="1">
    <source>
        <dbReference type="SAM" id="MobiDB-lite"/>
    </source>
</evidence>